<dbReference type="EMBL" id="JAFBFH010000002">
    <property type="protein sequence ID" value="MBM7713555.1"/>
    <property type="molecule type" value="Genomic_DNA"/>
</dbReference>
<keyword evidence="1" id="KW-0812">Transmembrane</keyword>
<evidence type="ECO:0000313" key="2">
    <source>
        <dbReference type="EMBL" id="MBM7713555.1"/>
    </source>
</evidence>
<reference evidence="2 3" key="1">
    <citation type="submission" date="2021-01" db="EMBL/GenBank/DDBJ databases">
        <title>Genomic Encyclopedia of Type Strains, Phase IV (KMG-IV): sequencing the most valuable type-strain genomes for metagenomic binning, comparative biology and taxonomic classification.</title>
        <authorList>
            <person name="Goeker M."/>
        </authorList>
    </citation>
    <scope>NUCLEOTIDE SEQUENCE [LARGE SCALE GENOMIC DNA]</scope>
    <source>
        <strain evidence="2 3">DSM 105453</strain>
    </source>
</reference>
<evidence type="ECO:0000313" key="3">
    <source>
        <dbReference type="Proteomes" id="UP000823485"/>
    </source>
</evidence>
<feature type="transmembrane region" description="Helical" evidence="1">
    <location>
        <begin position="6"/>
        <end position="27"/>
    </location>
</feature>
<dbReference type="RefSeq" id="WP_205178452.1">
    <property type="nucleotide sequence ID" value="NZ_JAFBFH010000002.1"/>
</dbReference>
<gene>
    <name evidence="2" type="ORF">JOC94_000523</name>
</gene>
<comment type="caution">
    <text evidence="2">The sequence shown here is derived from an EMBL/GenBank/DDBJ whole genome shotgun (WGS) entry which is preliminary data.</text>
</comment>
<dbReference type="Proteomes" id="UP000823485">
    <property type="component" value="Unassembled WGS sequence"/>
</dbReference>
<accession>A0ABS2R2E1</accession>
<keyword evidence="1" id="KW-1133">Transmembrane helix</keyword>
<evidence type="ECO:0000256" key="1">
    <source>
        <dbReference type="SAM" id="Phobius"/>
    </source>
</evidence>
<name>A0ABS2R2E1_9BACI</name>
<protein>
    <submittedName>
        <fullName evidence="2">Uncharacterized protein</fullName>
    </submittedName>
</protein>
<keyword evidence="3" id="KW-1185">Reference proteome</keyword>
<sequence length="48" mass="5363">MNTGVLILFVNAIVTTLISSAVVIWILKKEYLPTIKKLEADMRSKEGD</sequence>
<organism evidence="2 3">
    <name type="scientific">Siminovitchia thermophila</name>
    <dbReference type="NCBI Taxonomy" id="1245522"/>
    <lineage>
        <taxon>Bacteria</taxon>
        <taxon>Bacillati</taxon>
        <taxon>Bacillota</taxon>
        <taxon>Bacilli</taxon>
        <taxon>Bacillales</taxon>
        <taxon>Bacillaceae</taxon>
        <taxon>Siminovitchia</taxon>
    </lineage>
</organism>
<proteinExistence type="predicted"/>
<keyword evidence="1" id="KW-0472">Membrane</keyword>